<proteinExistence type="inferred from homology"/>
<comment type="caution">
    <text evidence="6">The sequence shown here is derived from an EMBL/GenBank/DDBJ whole genome shotgun (WGS) entry which is preliminary data.</text>
</comment>
<comment type="similarity">
    <text evidence="2 4">Belongs to the pyridoxal phosphate-binding protein YggS/PROSC family.</text>
</comment>
<gene>
    <name evidence="6" type="ORF">KR51_00010700</name>
</gene>
<dbReference type="eggNOG" id="COG0325">
    <property type="taxonomic scope" value="Bacteria"/>
</dbReference>
<dbReference type="InterPro" id="IPR011078">
    <property type="entry name" value="PyrdxlP_homeostasis"/>
</dbReference>
<keyword evidence="1 2" id="KW-0663">Pyridoxal phosphate</keyword>
<evidence type="ECO:0000313" key="6">
    <source>
        <dbReference type="EMBL" id="ERN42260.1"/>
    </source>
</evidence>
<dbReference type="PATRIC" id="fig|582515.4.peg.1196"/>
<evidence type="ECO:0000256" key="2">
    <source>
        <dbReference type="HAMAP-Rule" id="MF_02087"/>
    </source>
</evidence>
<dbReference type="EMBL" id="ASSJ01000029">
    <property type="protein sequence ID" value="ERN42260.1"/>
    <property type="molecule type" value="Genomic_DNA"/>
</dbReference>
<dbReference type="PIRSF" id="PIRSF004848">
    <property type="entry name" value="YBL036c_PLPDEIII"/>
    <property type="match status" value="1"/>
</dbReference>
<evidence type="ECO:0000256" key="3">
    <source>
        <dbReference type="PIRSR" id="PIRSR004848-1"/>
    </source>
</evidence>
<dbReference type="HAMAP" id="MF_02087">
    <property type="entry name" value="PLP_homeostasis"/>
    <property type="match status" value="1"/>
</dbReference>
<organism evidence="6 7">
    <name type="scientific">Rubidibacter lacunae KORDI 51-2</name>
    <dbReference type="NCBI Taxonomy" id="582515"/>
    <lineage>
        <taxon>Bacteria</taxon>
        <taxon>Bacillati</taxon>
        <taxon>Cyanobacteriota</taxon>
        <taxon>Cyanophyceae</taxon>
        <taxon>Oscillatoriophycideae</taxon>
        <taxon>Chroococcales</taxon>
        <taxon>Aphanothecaceae</taxon>
        <taxon>Rubidibacter</taxon>
    </lineage>
</organism>
<dbReference type="InterPro" id="IPR001608">
    <property type="entry name" value="Ala_racemase_N"/>
</dbReference>
<protein>
    <recommendedName>
        <fullName evidence="2">Pyridoxal phosphate homeostasis protein</fullName>
        <shortName evidence="2">PLP homeostasis protein</shortName>
    </recommendedName>
</protein>
<dbReference type="SUPFAM" id="SSF51419">
    <property type="entry name" value="PLP-binding barrel"/>
    <property type="match status" value="1"/>
</dbReference>
<dbReference type="STRING" id="582515.KR51_00010700"/>
<dbReference type="Gene3D" id="3.20.20.10">
    <property type="entry name" value="Alanine racemase"/>
    <property type="match status" value="1"/>
</dbReference>
<sequence length="236" mass="25773">MTEHPTANSADTPATAALASNILNIRDRLPPHVRLVAVTKTFPASLVRQAYHAGLRDFGENRLQEALDKQDALADLPDIRWHFIGHLQGNKAKKAIERFAWIHSCDSLKLAHRLDRLAGETGARPRVLLQVKPLPDPDKYGWSVAELSRDWPQIVALPALNVSGLMTILPLGLSAPDVVSAFANVRDLAAKLRNDSGLALPELSMGMSGDYPLAIEAGATTIRLGRSLFGERLQKM</sequence>
<feature type="modified residue" description="N6-(pyridoxal phosphate)lysine" evidence="2 3">
    <location>
        <position position="40"/>
    </location>
</feature>
<dbReference type="Pfam" id="PF01168">
    <property type="entry name" value="Ala_racemase_N"/>
    <property type="match status" value="1"/>
</dbReference>
<dbReference type="OrthoDB" id="9804072at2"/>
<keyword evidence="7" id="KW-1185">Reference proteome</keyword>
<accession>U5DRD6</accession>
<dbReference type="NCBIfam" id="TIGR00044">
    <property type="entry name" value="YggS family pyridoxal phosphate-dependent enzyme"/>
    <property type="match status" value="1"/>
</dbReference>
<dbReference type="RefSeq" id="WP_022605412.1">
    <property type="nucleotide sequence ID" value="NZ_ASSJ01000029.1"/>
</dbReference>
<reference evidence="6 7" key="1">
    <citation type="submission" date="2013-05" db="EMBL/GenBank/DDBJ databases">
        <title>Draft genome sequence of Rubidibacter lacunae KORDI 51-2.</title>
        <authorList>
            <person name="Choi D.H."/>
            <person name="Noh J.H."/>
            <person name="Kwon K.-K."/>
            <person name="Lee J.-H."/>
            <person name="Ryu J.-Y."/>
        </authorList>
    </citation>
    <scope>NUCLEOTIDE SEQUENCE [LARGE SCALE GENOMIC DNA]</scope>
    <source>
        <strain evidence="6 7">KORDI 51-2</strain>
    </source>
</reference>
<dbReference type="Proteomes" id="UP000016960">
    <property type="component" value="Unassembled WGS sequence"/>
</dbReference>
<comment type="cofactor">
    <cofactor evidence="3">
        <name>pyridoxal 5'-phosphate</name>
        <dbReference type="ChEBI" id="CHEBI:597326"/>
    </cofactor>
</comment>
<dbReference type="AlphaFoldDB" id="U5DRD6"/>
<dbReference type="FunCoup" id="U5DRD6">
    <property type="interactions" value="350"/>
</dbReference>
<evidence type="ECO:0000313" key="7">
    <source>
        <dbReference type="Proteomes" id="UP000016960"/>
    </source>
</evidence>
<evidence type="ECO:0000259" key="5">
    <source>
        <dbReference type="Pfam" id="PF01168"/>
    </source>
</evidence>
<evidence type="ECO:0000256" key="4">
    <source>
        <dbReference type="RuleBase" id="RU004514"/>
    </source>
</evidence>
<dbReference type="PANTHER" id="PTHR10146:SF14">
    <property type="entry name" value="PYRIDOXAL PHOSPHATE HOMEOSTASIS PROTEIN"/>
    <property type="match status" value="1"/>
</dbReference>
<name>U5DRD6_9CHRO</name>
<comment type="function">
    <text evidence="2">Pyridoxal 5'-phosphate (PLP)-binding protein, which is involved in PLP homeostasis.</text>
</comment>
<dbReference type="InterPro" id="IPR029066">
    <property type="entry name" value="PLP-binding_barrel"/>
</dbReference>
<dbReference type="CDD" id="cd00635">
    <property type="entry name" value="PLPDE_III_YBL036c_like"/>
    <property type="match status" value="1"/>
</dbReference>
<dbReference type="InParanoid" id="U5DRD6"/>
<dbReference type="GO" id="GO:0030170">
    <property type="term" value="F:pyridoxal phosphate binding"/>
    <property type="evidence" value="ECO:0007669"/>
    <property type="project" value="UniProtKB-UniRule"/>
</dbReference>
<dbReference type="PANTHER" id="PTHR10146">
    <property type="entry name" value="PROLINE SYNTHETASE CO-TRANSCRIBED BACTERIAL HOMOLOG PROTEIN"/>
    <property type="match status" value="1"/>
</dbReference>
<evidence type="ECO:0000256" key="1">
    <source>
        <dbReference type="ARBA" id="ARBA00022898"/>
    </source>
</evidence>
<feature type="domain" description="Alanine racemase N-terminal" evidence="5">
    <location>
        <begin position="16"/>
        <end position="231"/>
    </location>
</feature>